<organism evidence="2">
    <name type="scientific">uncultured Thermomicrobiales bacterium</name>
    <dbReference type="NCBI Taxonomy" id="1645740"/>
    <lineage>
        <taxon>Bacteria</taxon>
        <taxon>Pseudomonadati</taxon>
        <taxon>Thermomicrobiota</taxon>
        <taxon>Thermomicrobia</taxon>
        <taxon>Thermomicrobiales</taxon>
        <taxon>environmental samples</taxon>
    </lineage>
</organism>
<name>A0A6J4TR30_9BACT</name>
<dbReference type="EMBL" id="CADCWE010000047">
    <property type="protein sequence ID" value="CAA9529837.1"/>
    <property type="molecule type" value="Genomic_DNA"/>
</dbReference>
<feature type="domain" description="PatA-like N-terminal" evidence="1">
    <location>
        <begin position="15"/>
        <end position="122"/>
    </location>
</feature>
<protein>
    <recommendedName>
        <fullName evidence="1">PatA-like N-terminal domain-containing protein</fullName>
    </recommendedName>
</protein>
<dbReference type="InterPro" id="IPR025497">
    <property type="entry name" value="PatA-like_N"/>
</dbReference>
<dbReference type="Pfam" id="PF14332">
    <property type="entry name" value="DUF4388"/>
    <property type="match status" value="1"/>
</dbReference>
<dbReference type="AlphaFoldDB" id="A0A6J4TR30"/>
<gene>
    <name evidence="2" type="ORF">AVDCRST_MAG73-843</name>
</gene>
<evidence type="ECO:0000259" key="1">
    <source>
        <dbReference type="Pfam" id="PF14332"/>
    </source>
</evidence>
<accession>A0A6J4TR30</accession>
<sequence>MDIGQDLDDRGFDLQGRLGSFGISDTLQMVGFSGKTGTPTSIQGWNTPTISFEQGRICYVAAGARLPGMFDLLIRTGRLQRHQVDGFRAHRPGKTDQKMLAELVHRNLPGRQDLDRCNERMLDRRLHLVPLAQRRLHL</sequence>
<evidence type="ECO:0000313" key="2">
    <source>
        <dbReference type="EMBL" id="CAA9529837.1"/>
    </source>
</evidence>
<proteinExistence type="predicted"/>
<reference evidence="2" key="1">
    <citation type="submission" date="2020-02" db="EMBL/GenBank/DDBJ databases">
        <authorList>
            <person name="Meier V. D."/>
        </authorList>
    </citation>
    <scope>NUCLEOTIDE SEQUENCE</scope>
    <source>
        <strain evidence="2">AVDCRST_MAG73</strain>
    </source>
</reference>